<evidence type="ECO:0000259" key="8">
    <source>
        <dbReference type="PROSITE" id="PS50090"/>
    </source>
</evidence>
<dbReference type="CDD" id="cd00167">
    <property type="entry name" value="SANT"/>
    <property type="match status" value="2"/>
</dbReference>
<organism evidence="10 11">
    <name type="scientific">Cardamine amara subsp. amara</name>
    <dbReference type="NCBI Taxonomy" id="228776"/>
    <lineage>
        <taxon>Eukaryota</taxon>
        <taxon>Viridiplantae</taxon>
        <taxon>Streptophyta</taxon>
        <taxon>Embryophyta</taxon>
        <taxon>Tracheophyta</taxon>
        <taxon>Spermatophyta</taxon>
        <taxon>Magnoliopsida</taxon>
        <taxon>eudicotyledons</taxon>
        <taxon>Gunneridae</taxon>
        <taxon>Pentapetalae</taxon>
        <taxon>rosids</taxon>
        <taxon>malvids</taxon>
        <taxon>Brassicales</taxon>
        <taxon>Brassicaceae</taxon>
        <taxon>Cardamineae</taxon>
        <taxon>Cardamine</taxon>
    </lineage>
</organism>
<keyword evidence="3" id="KW-0677">Repeat</keyword>
<keyword evidence="4" id="KW-0805">Transcription regulation</keyword>
<evidence type="ECO:0000256" key="4">
    <source>
        <dbReference type="ARBA" id="ARBA00023015"/>
    </source>
</evidence>
<dbReference type="GO" id="GO:1901957">
    <property type="term" value="P:regulation of cutin biosynthetic process"/>
    <property type="evidence" value="ECO:0007669"/>
    <property type="project" value="UniProtKB-ARBA"/>
</dbReference>
<evidence type="ECO:0000256" key="2">
    <source>
        <dbReference type="ARBA" id="ARBA00022473"/>
    </source>
</evidence>
<proteinExistence type="predicted"/>
<evidence type="ECO:0000256" key="3">
    <source>
        <dbReference type="ARBA" id="ARBA00022737"/>
    </source>
</evidence>
<feature type="domain" description="HTH myb-type" evidence="9">
    <location>
        <begin position="62"/>
        <end position="116"/>
    </location>
</feature>
<dbReference type="Pfam" id="PF00249">
    <property type="entry name" value="Myb_DNA-binding"/>
    <property type="match status" value="2"/>
</dbReference>
<feature type="domain" description="Myb-like" evidence="8">
    <location>
        <begin position="9"/>
        <end position="61"/>
    </location>
</feature>
<dbReference type="GO" id="GO:0005634">
    <property type="term" value="C:nucleus"/>
    <property type="evidence" value="ECO:0007669"/>
    <property type="project" value="UniProtKB-SubCell"/>
</dbReference>
<reference evidence="10 11" key="1">
    <citation type="submission" date="2024-04" db="EMBL/GenBank/DDBJ databases">
        <title>Genome assembly C_amara_ONT_v2.</title>
        <authorList>
            <person name="Yant L."/>
            <person name="Moore C."/>
            <person name="Slenker M."/>
        </authorList>
    </citation>
    <scope>NUCLEOTIDE SEQUENCE [LARGE SCALE GENOMIC DNA]</scope>
    <source>
        <tissue evidence="10">Leaf</tissue>
    </source>
</reference>
<dbReference type="InterPro" id="IPR009057">
    <property type="entry name" value="Homeodomain-like_sf"/>
</dbReference>
<evidence type="ECO:0000313" key="10">
    <source>
        <dbReference type="EMBL" id="KAL1205915.1"/>
    </source>
</evidence>
<comment type="caution">
    <text evidence="10">The sequence shown here is derived from an EMBL/GenBank/DDBJ whole genome shotgun (WGS) entry which is preliminary data.</text>
</comment>
<dbReference type="AlphaFoldDB" id="A0ABD1B1U5"/>
<feature type="domain" description="HTH myb-type" evidence="9">
    <location>
        <begin position="9"/>
        <end position="61"/>
    </location>
</feature>
<dbReference type="Gene3D" id="1.10.10.60">
    <property type="entry name" value="Homeodomain-like"/>
    <property type="match status" value="2"/>
</dbReference>
<dbReference type="SMART" id="SM00717">
    <property type="entry name" value="SANT"/>
    <property type="match status" value="2"/>
</dbReference>
<evidence type="ECO:0000256" key="1">
    <source>
        <dbReference type="ARBA" id="ARBA00004123"/>
    </source>
</evidence>
<dbReference type="GO" id="GO:0003677">
    <property type="term" value="F:DNA binding"/>
    <property type="evidence" value="ECO:0007669"/>
    <property type="project" value="UniProtKB-KW"/>
</dbReference>
<dbReference type="SUPFAM" id="SSF46689">
    <property type="entry name" value="Homeodomain-like"/>
    <property type="match status" value="1"/>
</dbReference>
<evidence type="ECO:0000256" key="6">
    <source>
        <dbReference type="ARBA" id="ARBA00023163"/>
    </source>
</evidence>
<name>A0ABD1B1U5_CARAN</name>
<evidence type="ECO:0000256" key="7">
    <source>
        <dbReference type="ARBA" id="ARBA00023242"/>
    </source>
</evidence>
<keyword evidence="5" id="KW-0238">DNA-binding</keyword>
<gene>
    <name evidence="10" type="ORF">V5N11_017996</name>
</gene>
<keyword evidence="11" id="KW-1185">Reference proteome</keyword>
<dbReference type="FunFam" id="1.10.10.60:FF:000001">
    <property type="entry name" value="MYB-related transcription factor"/>
    <property type="match status" value="1"/>
</dbReference>
<evidence type="ECO:0000313" key="11">
    <source>
        <dbReference type="Proteomes" id="UP001558713"/>
    </source>
</evidence>
<keyword evidence="6" id="KW-0804">Transcription</keyword>
<dbReference type="GO" id="GO:0000902">
    <property type="term" value="P:cell morphogenesis"/>
    <property type="evidence" value="ECO:0007669"/>
    <property type="project" value="UniProtKB-ARBA"/>
</dbReference>
<evidence type="ECO:0000259" key="9">
    <source>
        <dbReference type="PROSITE" id="PS51294"/>
    </source>
</evidence>
<feature type="domain" description="Myb-like" evidence="8">
    <location>
        <begin position="62"/>
        <end position="112"/>
    </location>
</feature>
<dbReference type="PROSITE" id="PS51294">
    <property type="entry name" value="HTH_MYB"/>
    <property type="match status" value="2"/>
</dbReference>
<dbReference type="PANTHER" id="PTHR10641:SF586">
    <property type="entry name" value="TRANSCRIPTION FACTOR MYB16"/>
    <property type="match status" value="1"/>
</dbReference>
<keyword evidence="2" id="KW-0217">Developmental protein</keyword>
<protein>
    <submittedName>
        <fullName evidence="10">Transcription factor MYB16</fullName>
    </submittedName>
</protein>
<dbReference type="EMBL" id="JBANAX010000510">
    <property type="protein sequence ID" value="KAL1205915.1"/>
    <property type="molecule type" value="Genomic_DNA"/>
</dbReference>
<dbReference type="Proteomes" id="UP001558713">
    <property type="component" value="Unassembled WGS sequence"/>
</dbReference>
<dbReference type="PROSITE" id="PS50090">
    <property type="entry name" value="MYB_LIKE"/>
    <property type="match status" value="2"/>
</dbReference>
<dbReference type="PANTHER" id="PTHR10641">
    <property type="entry name" value="MYB FAMILY TRANSCRIPTION FACTOR"/>
    <property type="match status" value="1"/>
</dbReference>
<accession>A0ABD1B1U5</accession>
<dbReference type="InterPro" id="IPR001005">
    <property type="entry name" value="SANT/Myb"/>
</dbReference>
<sequence length="325" mass="36609">MGRSPCCDKLGLKKGPWTPEEDQKLLAYIEEHGHGSWRSLPEKAGLHRCGKSCRLRWTNYLRPDIKRGKFNLQEEQTIIQLHALLGNRWSAIATHLPKRTDNEIKNYWNTHLKKRLVKMGIDPVTHKPKNETPLSSLGLSKNAATLSHKAQWESARVEAEARLARESKLLHLQHYQTKASSHPHHNIGFTHKTLLTNWTTKPNEDQQQLESPKSTVSFSEMKESKIEFVGSSTGLTLIKEPVHDWINSTIHEFETTQMGEGIEEGFTGLLLGGDSIGGSFSGEKNETAGDSSGGDCNNYYEDNKNYLDSIFNFVDPSPSDSSPMF</sequence>
<keyword evidence="7" id="KW-0539">Nucleus</keyword>
<dbReference type="InterPro" id="IPR015495">
    <property type="entry name" value="Myb_TF_plants"/>
</dbReference>
<dbReference type="FunFam" id="1.10.10.60:FF:000099">
    <property type="entry name" value="MYB transcription factor"/>
    <property type="match status" value="1"/>
</dbReference>
<evidence type="ECO:0000256" key="5">
    <source>
        <dbReference type="ARBA" id="ARBA00023125"/>
    </source>
</evidence>
<dbReference type="InterPro" id="IPR017930">
    <property type="entry name" value="Myb_dom"/>
</dbReference>
<comment type="subcellular location">
    <subcellularLocation>
        <location evidence="1">Nucleus</location>
    </subcellularLocation>
</comment>